<dbReference type="OMA" id="CVCKSSK"/>
<organism evidence="1 2">
    <name type="scientific">Paramecium primaurelia</name>
    <dbReference type="NCBI Taxonomy" id="5886"/>
    <lineage>
        <taxon>Eukaryota</taxon>
        <taxon>Sar</taxon>
        <taxon>Alveolata</taxon>
        <taxon>Ciliophora</taxon>
        <taxon>Intramacronucleata</taxon>
        <taxon>Oligohymenophorea</taxon>
        <taxon>Peniculida</taxon>
        <taxon>Parameciidae</taxon>
        <taxon>Paramecium</taxon>
    </lineage>
</organism>
<name>A0A8S1PE87_PARPR</name>
<dbReference type="Proteomes" id="UP000688137">
    <property type="component" value="Unassembled WGS sequence"/>
</dbReference>
<reference evidence="1" key="1">
    <citation type="submission" date="2021-01" db="EMBL/GenBank/DDBJ databases">
        <authorList>
            <consortium name="Genoscope - CEA"/>
            <person name="William W."/>
        </authorList>
    </citation>
    <scope>NUCLEOTIDE SEQUENCE</scope>
</reference>
<sequence>MSVSSVPKGGLNQGVIVPLIFQCPGDCECKSSQPKTWYHAKCGDPSFITEFGDILCKNHLKECSGYFFQDAFFQCQMSNKSNTWYQYKSQTFLLLALSFVINAAEFILENNDLNNFINQILKQVHKRWHN</sequence>
<accession>A0A8S1PE87</accession>
<dbReference type="EMBL" id="CAJJDM010000118">
    <property type="protein sequence ID" value="CAD8101289.1"/>
    <property type="molecule type" value="Genomic_DNA"/>
</dbReference>
<proteinExistence type="predicted"/>
<protein>
    <submittedName>
        <fullName evidence="1">Uncharacterized protein</fullName>
    </submittedName>
</protein>
<evidence type="ECO:0000313" key="2">
    <source>
        <dbReference type="Proteomes" id="UP000688137"/>
    </source>
</evidence>
<evidence type="ECO:0000313" key="1">
    <source>
        <dbReference type="EMBL" id="CAD8101289.1"/>
    </source>
</evidence>
<gene>
    <name evidence="1" type="ORF">PPRIM_AZ9-3.1.T1150036</name>
</gene>
<keyword evidence="2" id="KW-1185">Reference proteome</keyword>
<comment type="caution">
    <text evidence="1">The sequence shown here is derived from an EMBL/GenBank/DDBJ whole genome shotgun (WGS) entry which is preliminary data.</text>
</comment>
<dbReference type="AlphaFoldDB" id="A0A8S1PE87"/>